<dbReference type="InterPro" id="IPR014748">
    <property type="entry name" value="Enoyl-CoA_hydra_C"/>
</dbReference>
<dbReference type="SUPFAM" id="SSF52096">
    <property type="entry name" value="ClpP/crotonase"/>
    <property type="match status" value="1"/>
</dbReference>
<dbReference type="RefSeq" id="WP_188479145.1">
    <property type="nucleotide sequence ID" value="NZ_BMFJ01000002.1"/>
</dbReference>
<proteinExistence type="inferred from homology"/>
<comment type="similarity">
    <text evidence="1">Belongs to the enoyl-CoA hydratase/isomerase family.</text>
</comment>
<dbReference type="InterPro" id="IPR029045">
    <property type="entry name" value="ClpP/crotonase-like_dom_sf"/>
</dbReference>
<keyword evidence="4" id="KW-1185">Reference proteome</keyword>
<dbReference type="PANTHER" id="PTHR11941">
    <property type="entry name" value="ENOYL-COA HYDRATASE-RELATED"/>
    <property type="match status" value="1"/>
</dbReference>
<dbReference type="GO" id="GO:0016829">
    <property type="term" value="F:lyase activity"/>
    <property type="evidence" value="ECO:0007669"/>
    <property type="project" value="UniProtKB-KW"/>
</dbReference>
<accession>A0A917EHN6</accession>
<evidence type="ECO:0000313" key="4">
    <source>
        <dbReference type="Proteomes" id="UP000612855"/>
    </source>
</evidence>
<dbReference type="InterPro" id="IPR001753">
    <property type="entry name" value="Enoyl-CoA_hydra/iso"/>
</dbReference>
<name>A0A917EHN6_9RHOB</name>
<keyword evidence="2" id="KW-0456">Lyase</keyword>
<dbReference type="NCBIfam" id="NF004781">
    <property type="entry name" value="PRK06127.1"/>
    <property type="match status" value="1"/>
</dbReference>
<evidence type="ECO:0000313" key="3">
    <source>
        <dbReference type="EMBL" id="GGE45142.1"/>
    </source>
</evidence>
<dbReference type="GO" id="GO:0006635">
    <property type="term" value="P:fatty acid beta-oxidation"/>
    <property type="evidence" value="ECO:0007669"/>
    <property type="project" value="TreeGrafter"/>
</dbReference>
<dbReference type="CDD" id="cd06558">
    <property type="entry name" value="crotonase-like"/>
    <property type="match status" value="1"/>
</dbReference>
<comment type="caution">
    <text evidence="3">The sequence shown here is derived from an EMBL/GenBank/DDBJ whole genome shotgun (WGS) entry which is preliminary data.</text>
</comment>
<reference evidence="4" key="1">
    <citation type="journal article" date="2019" name="Int. J. Syst. Evol. Microbiol.">
        <title>The Global Catalogue of Microorganisms (GCM) 10K type strain sequencing project: providing services to taxonomists for standard genome sequencing and annotation.</title>
        <authorList>
            <consortium name="The Broad Institute Genomics Platform"/>
            <consortium name="The Broad Institute Genome Sequencing Center for Infectious Disease"/>
            <person name="Wu L."/>
            <person name="Ma J."/>
        </authorList>
    </citation>
    <scope>NUCLEOTIDE SEQUENCE [LARGE SCALE GENOMIC DNA]</scope>
    <source>
        <strain evidence="4">CGMCC 1.12664</strain>
    </source>
</reference>
<dbReference type="Gene3D" id="1.10.12.10">
    <property type="entry name" value="Lyase 2-enoyl-coa Hydratase, Chain A, domain 2"/>
    <property type="match status" value="1"/>
</dbReference>
<evidence type="ECO:0000256" key="1">
    <source>
        <dbReference type="ARBA" id="ARBA00005254"/>
    </source>
</evidence>
<dbReference type="Gene3D" id="3.90.226.10">
    <property type="entry name" value="2-enoyl-CoA Hydratase, Chain A, domain 1"/>
    <property type="match status" value="1"/>
</dbReference>
<dbReference type="Proteomes" id="UP000612855">
    <property type="component" value="Unassembled WGS sequence"/>
</dbReference>
<dbReference type="AlphaFoldDB" id="A0A917EHN6"/>
<sequence length="276" mass="29752">MSKLETIPPEPEADGYTPHIRTEIRNGIGWMVFANPKRRNAMTYTMWRQVPAALDDLAADDSVRVVALRGEGTESFISGADISEFATRRSTPEQVAEYDRVGTEANAAIVAFPKPTVAVARTWCVGGGVATALGCDLRICSADTRFAVPAARLGLGYRYSGIKALVDVVGPANAREIFFTARKYSAEEALSMGLINRILPVEDFDAAAEAYLSDIAGNAPLTMNAAKLAIRAVTQDPGQRDIDAINAAVQACFDSEDYIEGRAAFAEKRAPVFRGR</sequence>
<protein>
    <submittedName>
        <fullName evidence="3">Enoyl-CoA hydratase</fullName>
    </submittedName>
</protein>
<organism evidence="3 4">
    <name type="scientific">Primorskyibacter flagellatus</name>
    <dbReference type="NCBI Taxonomy" id="1387277"/>
    <lineage>
        <taxon>Bacteria</taxon>
        <taxon>Pseudomonadati</taxon>
        <taxon>Pseudomonadota</taxon>
        <taxon>Alphaproteobacteria</taxon>
        <taxon>Rhodobacterales</taxon>
        <taxon>Roseobacteraceae</taxon>
        <taxon>Primorskyibacter</taxon>
    </lineage>
</organism>
<dbReference type="PANTHER" id="PTHR11941:SF54">
    <property type="entry name" value="ENOYL-COA HYDRATASE, MITOCHONDRIAL"/>
    <property type="match status" value="1"/>
</dbReference>
<gene>
    <name evidence="3" type="ORF">GCM10011360_35430</name>
</gene>
<evidence type="ECO:0000256" key="2">
    <source>
        <dbReference type="ARBA" id="ARBA00023239"/>
    </source>
</evidence>
<dbReference type="EMBL" id="BMFJ01000002">
    <property type="protein sequence ID" value="GGE45142.1"/>
    <property type="molecule type" value="Genomic_DNA"/>
</dbReference>
<dbReference type="Pfam" id="PF00378">
    <property type="entry name" value="ECH_1"/>
    <property type="match status" value="1"/>
</dbReference>